<keyword evidence="2" id="KW-1185">Reference proteome</keyword>
<dbReference type="SUPFAM" id="SSF48371">
    <property type="entry name" value="ARM repeat"/>
    <property type="match status" value="1"/>
</dbReference>
<comment type="caution">
    <text evidence="1">The sequence shown here is derived from an EMBL/GenBank/DDBJ whole genome shotgun (WGS) entry which is preliminary data.</text>
</comment>
<dbReference type="EMBL" id="WMBB01000010">
    <property type="protein sequence ID" value="MTE15339.1"/>
    <property type="molecule type" value="Genomic_DNA"/>
</dbReference>
<gene>
    <name evidence="1" type="ORF">GLP40_21510</name>
</gene>
<evidence type="ECO:0000313" key="1">
    <source>
        <dbReference type="EMBL" id="MTE15339.1"/>
    </source>
</evidence>
<name>A0A6I3L648_9NOCA</name>
<dbReference type="InterPro" id="IPR011989">
    <property type="entry name" value="ARM-like"/>
</dbReference>
<dbReference type="Pfam" id="PF01816">
    <property type="entry name" value="LRV"/>
    <property type="match status" value="1"/>
</dbReference>
<evidence type="ECO:0000313" key="2">
    <source>
        <dbReference type="Proteomes" id="UP000432464"/>
    </source>
</evidence>
<dbReference type="Proteomes" id="UP000432464">
    <property type="component" value="Unassembled WGS sequence"/>
</dbReference>
<proteinExistence type="predicted"/>
<accession>A0A6I3L648</accession>
<dbReference type="InterPro" id="IPR016024">
    <property type="entry name" value="ARM-type_fold"/>
</dbReference>
<reference evidence="1 2" key="1">
    <citation type="submission" date="2019-11" db="EMBL/GenBank/DDBJ databases">
        <title>Nocardia sp. nov. CT2-14 isolated from soil.</title>
        <authorList>
            <person name="Kanchanasin P."/>
            <person name="Tanasupawat S."/>
            <person name="Yuki M."/>
            <person name="Kudo T."/>
        </authorList>
    </citation>
    <scope>NUCLEOTIDE SEQUENCE [LARGE SCALE GENOMIC DNA]</scope>
    <source>
        <strain evidence="1 2">CT2-14</strain>
    </source>
</reference>
<dbReference type="Gene3D" id="1.25.10.10">
    <property type="entry name" value="Leucine-rich Repeat Variant"/>
    <property type="match status" value="1"/>
</dbReference>
<protein>
    <submittedName>
        <fullName evidence="1">Uncharacterized protein</fullName>
    </submittedName>
</protein>
<sequence length="147" mass="17076">MDVQRVRSRAERMSRYRRVLETRDPETTPGRLRQLAVDSVRPVRLWAARNPNTPPDALALLVVDQDGYVRWNAIVNPGVSTEALRRAAEFEAEKFGDEYFSIRERAVHHPNASDELRAELIEAGTCRRPERCPKPWFYRSRFENAPT</sequence>
<dbReference type="AlphaFoldDB" id="A0A6I3L648"/>
<dbReference type="InterPro" id="IPR004830">
    <property type="entry name" value="LRR_variant"/>
</dbReference>
<dbReference type="RefSeq" id="WP_154789794.1">
    <property type="nucleotide sequence ID" value="NZ_WMBB01000010.1"/>
</dbReference>
<organism evidence="1 2">
    <name type="scientific">Nocardia aurantiaca</name>
    <dbReference type="NCBI Taxonomy" id="2675850"/>
    <lineage>
        <taxon>Bacteria</taxon>
        <taxon>Bacillati</taxon>
        <taxon>Actinomycetota</taxon>
        <taxon>Actinomycetes</taxon>
        <taxon>Mycobacteriales</taxon>
        <taxon>Nocardiaceae</taxon>
        <taxon>Nocardia</taxon>
    </lineage>
</organism>